<evidence type="ECO:0000313" key="2">
    <source>
        <dbReference type="Proteomes" id="UP000632222"/>
    </source>
</evidence>
<organism evidence="1 2">
    <name type="scientific">Deinococcus roseus</name>
    <dbReference type="NCBI Taxonomy" id="392414"/>
    <lineage>
        <taxon>Bacteria</taxon>
        <taxon>Thermotogati</taxon>
        <taxon>Deinococcota</taxon>
        <taxon>Deinococci</taxon>
        <taxon>Deinococcales</taxon>
        <taxon>Deinococcaceae</taxon>
        <taxon>Deinococcus</taxon>
    </lineage>
</organism>
<dbReference type="EMBL" id="BMOD01000036">
    <property type="protein sequence ID" value="GGJ56408.1"/>
    <property type="molecule type" value="Genomic_DNA"/>
</dbReference>
<dbReference type="Gene3D" id="3.30.565.10">
    <property type="entry name" value="Histidine kinase-like ATPase, C-terminal domain"/>
    <property type="match status" value="1"/>
</dbReference>
<gene>
    <name evidence="1" type="ORF">GCM10008938_48210</name>
</gene>
<dbReference type="RefSeq" id="WP_189008336.1">
    <property type="nucleotide sequence ID" value="NZ_BMOD01000036.1"/>
</dbReference>
<name>A0ABQ2DFN2_9DEIO</name>
<comment type="caution">
    <text evidence="1">The sequence shown here is derived from an EMBL/GenBank/DDBJ whole genome shotgun (WGS) entry which is preliminary data.</text>
</comment>
<accession>A0ABQ2DFN2</accession>
<evidence type="ECO:0000313" key="1">
    <source>
        <dbReference type="EMBL" id="GGJ56408.1"/>
    </source>
</evidence>
<keyword evidence="2" id="KW-1185">Reference proteome</keyword>
<sequence>MTLVNAEPRKKFFTEMLTRDIDLKDAILDLLDNCIDGALRASESLQINAQVQQGDSEVVLVGNTAEIDPVSPYSDRWAEISINETEFVIRDNCGGIPRDIAINYAFRMGRSEEMQETETVKSVGVYGIGMKRAVFKMGRNVEVISKNAEDFYRVCIPPAWMSSGDWSLELEDLPNADLFTGNTLVYVNDLHEEIIDLFNNTDFIDDLKTTISTHYSVIISKGFEIRFIYNEELEIIVAREIKISYKSPSTEDPVSSILPYIVTGKTENVDYSIIVGFYAPPPGIEEDEGEDQPNWRNIRKSEYAGWTIICNDRVVIYNDKSIITGWGEAMVPTYHNQFRAISGVVEFSSRDLKKLPWTTTKRGINTNSRVYLEAKNYMRNGMKKFTDFTNHWKRNQEEARSLFKGHRPTVYKEVIKELKKDTEIWTRSRRDDTLRYDIPLPRPEETNKMIVIRFSKPKDLYNEVKYKLFEDDQISPSALGEFCFDYFLKGDEDGGR</sequence>
<reference evidence="2" key="1">
    <citation type="journal article" date="2019" name="Int. J. Syst. Evol. Microbiol.">
        <title>The Global Catalogue of Microorganisms (GCM) 10K type strain sequencing project: providing services to taxonomists for standard genome sequencing and annotation.</title>
        <authorList>
            <consortium name="The Broad Institute Genomics Platform"/>
            <consortium name="The Broad Institute Genome Sequencing Center for Infectious Disease"/>
            <person name="Wu L."/>
            <person name="Ma J."/>
        </authorList>
    </citation>
    <scope>NUCLEOTIDE SEQUENCE [LARGE SCALE GENOMIC DNA]</scope>
    <source>
        <strain evidence="2">JCM 14370</strain>
    </source>
</reference>
<dbReference type="SUPFAM" id="SSF55874">
    <property type="entry name" value="ATPase domain of HSP90 chaperone/DNA topoisomerase II/histidine kinase"/>
    <property type="match status" value="1"/>
</dbReference>
<dbReference type="Proteomes" id="UP000632222">
    <property type="component" value="Unassembled WGS sequence"/>
</dbReference>
<proteinExistence type="predicted"/>
<protein>
    <submittedName>
        <fullName evidence="1">ATPase</fullName>
    </submittedName>
</protein>
<dbReference type="Pfam" id="PF13589">
    <property type="entry name" value="HATPase_c_3"/>
    <property type="match status" value="1"/>
</dbReference>
<dbReference type="InterPro" id="IPR036890">
    <property type="entry name" value="HATPase_C_sf"/>
</dbReference>